<dbReference type="EMBL" id="JAPEIS010000013">
    <property type="protein sequence ID" value="KAJ8060138.1"/>
    <property type="molecule type" value="Genomic_DNA"/>
</dbReference>
<dbReference type="AlphaFoldDB" id="A0A9X0DGR1"/>
<dbReference type="Proteomes" id="UP001152300">
    <property type="component" value="Unassembled WGS sequence"/>
</dbReference>
<evidence type="ECO:0000313" key="2">
    <source>
        <dbReference type="Proteomes" id="UP001152300"/>
    </source>
</evidence>
<protein>
    <submittedName>
        <fullName evidence="1">Uncharacterized protein</fullName>
    </submittedName>
</protein>
<accession>A0A9X0DGR1</accession>
<organism evidence="1 2">
    <name type="scientific">Sclerotinia nivalis</name>
    <dbReference type="NCBI Taxonomy" id="352851"/>
    <lineage>
        <taxon>Eukaryota</taxon>
        <taxon>Fungi</taxon>
        <taxon>Dikarya</taxon>
        <taxon>Ascomycota</taxon>
        <taxon>Pezizomycotina</taxon>
        <taxon>Leotiomycetes</taxon>
        <taxon>Helotiales</taxon>
        <taxon>Sclerotiniaceae</taxon>
        <taxon>Sclerotinia</taxon>
    </lineage>
</organism>
<keyword evidence="2" id="KW-1185">Reference proteome</keyword>
<evidence type="ECO:0000313" key="1">
    <source>
        <dbReference type="EMBL" id="KAJ8060138.1"/>
    </source>
</evidence>
<name>A0A9X0DGR1_9HELO</name>
<proteinExistence type="predicted"/>
<reference evidence="1" key="1">
    <citation type="submission" date="2022-11" db="EMBL/GenBank/DDBJ databases">
        <title>Genome Resource of Sclerotinia nivalis Strain SnTB1, a Plant Pathogen Isolated from American Ginseng.</title>
        <authorList>
            <person name="Fan S."/>
        </authorList>
    </citation>
    <scope>NUCLEOTIDE SEQUENCE</scope>
    <source>
        <strain evidence="1">SnTB1</strain>
    </source>
</reference>
<comment type="caution">
    <text evidence="1">The sequence shown here is derived from an EMBL/GenBank/DDBJ whole genome shotgun (WGS) entry which is preliminary data.</text>
</comment>
<dbReference type="OrthoDB" id="3502425at2759"/>
<gene>
    <name evidence="1" type="ORF">OCU04_010488</name>
</gene>
<sequence>MSLSTHALDRENEDATLISSLISQLGTKSTTHHTVNAQTTIINLQGRHVRVRTSQRVEKATSFRADYTNSAFPPINELLTGSDDKIKPPIHHQANAELIPSNHEMSDKALDKFERFLSLKPKIRERIYNHYMDSRIRQCFCPECAPRPLSTEATVIFNILGTNEMVIDAPQSYCVPLVLSLLLANKEIYNELRPLFYNQLTALLALKGPFETYIPPLHTTRAIRLFPAFRNFVTKWAIELSVDTFLPKGVDTQSDWCIKTLTKEVYRISTFLEHCKVLNHLTVIIKVKHFSHTWFETGGNGQFEFKWLHPFLEFALDSENAVKIRVEMHLPHMESWWKKEYQAMWVEGWNAGLVKERMGVHELFFRDAESGIDFVL</sequence>